<gene>
    <name evidence="2" type="ORF">PUMCH_004879</name>
</gene>
<keyword evidence="1" id="KW-0472">Membrane</keyword>
<sequence>MSKFIVKWVANRFLKDNQLNRFGVEDPYYENVVVGQTKDGQPKYKKIVRRVPDNISHNDKVILAKVKQQAYRYDLWFSALGMRFGLSSLVGLVPIVGSIVTTYWSLLLFMNARSLDDGLPLDIQLLFLFNILVDFLLSLIPIIGDIIEVGYKANLRNFLLLEKHLVRVGQKNAGIISADEVRPGFINDKVQPFVDETLVPNTVKAGEQIKKLVSNKLRAGASTTTSSETANPTIEPSLAVATGTIDTFADDDNRSIRSLTEVREKAD</sequence>
<keyword evidence="1" id="KW-1133">Transmembrane helix</keyword>
<keyword evidence="1" id="KW-0812">Transmembrane</keyword>
<evidence type="ECO:0000256" key="1">
    <source>
        <dbReference type="SAM" id="Phobius"/>
    </source>
</evidence>
<dbReference type="Pfam" id="PF13430">
    <property type="entry name" value="DUF4112"/>
    <property type="match status" value="1"/>
</dbReference>
<dbReference type="AlphaFoldDB" id="A0AAX4HFV7"/>
<dbReference type="GeneID" id="88175939"/>
<dbReference type="PANTHER" id="PTHR35519">
    <property type="entry name" value="MEMBRANE PROTEINS"/>
    <property type="match status" value="1"/>
</dbReference>
<dbReference type="KEGG" id="asau:88175939"/>
<organism evidence="2 3">
    <name type="scientific">Australozyma saopauloensis</name>
    <dbReference type="NCBI Taxonomy" id="291208"/>
    <lineage>
        <taxon>Eukaryota</taxon>
        <taxon>Fungi</taxon>
        <taxon>Dikarya</taxon>
        <taxon>Ascomycota</taxon>
        <taxon>Saccharomycotina</taxon>
        <taxon>Pichiomycetes</taxon>
        <taxon>Metschnikowiaceae</taxon>
        <taxon>Australozyma</taxon>
    </lineage>
</organism>
<evidence type="ECO:0000313" key="3">
    <source>
        <dbReference type="Proteomes" id="UP001338582"/>
    </source>
</evidence>
<reference evidence="2 3" key="1">
    <citation type="submission" date="2023-10" db="EMBL/GenBank/DDBJ databases">
        <title>Draft Genome Sequence of Candida saopaulonensis from a very Premature Infant with Sepsis.</title>
        <authorList>
            <person name="Ning Y."/>
            <person name="Dai R."/>
            <person name="Xiao M."/>
            <person name="Xu Y."/>
            <person name="Yan Q."/>
            <person name="Zhang L."/>
        </authorList>
    </citation>
    <scope>NUCLEOTIDE SEQUENCE [LARGE SCALE GENOMIC DNA]</scope>
    <source>
        <strain evidence="2 3">19XY460</strain>
    </source>
</reference>
<dbReference type="EMBL" id="CP138899">
    <property type="protein sequence ID" value="WPK27490.1"/>
    <property type="molecule type" value="Genomic_DNA"/>
</dbReference>
<keyword evidence="3" id="KW-1185">Reference proteome</keyword>
<dbReference type="Proteomes" id="UP001338582">
    <property type="component" value="Chromosome 6"/>
</dbReference>
<dbReference type="RefSeq" id="XP_062879868.1">
    <property type="nucleotide sequence ID" value="XM_063023798.1"/>
</dbReference>
<dbReference type="InterPro" id="IPR025187">
    <property type="entry name" value="DUF4112"/>
</dbReference>
<feature type="transmembrane region" description="Helical" evidence="1">
    <location>
        <begin position="84"/>
        <end position="106"/>
    </location>
</feature>
<accession>A0AAX4HFV7</accession>
<protein>
    <submittedName>
        <fullName evidence="2">Uncharacterized protein</fullName>
    </submittedName>
</protein>
<name>A0AAX4HFV7_9ASCO</name>
<evidence type="ECO:0000313" key="2">
    <source>
        <dbReference type="EMBL" id="WPK27490.1"/>
    </source>
</evidence>
<proteinExistence type="predicted"/>
<feature type="transmembrane region" description="Helical" evidence="1">
    <location>
        <begin position="126"/>
        <end position="147"/>
    </location>
</feature>
<dbReference type="PANTHER" id="PTHR35519:SF2">
    <property type="entry name" value="PH DOMAIN PROTEIN"/>
    <property type="match status" value="1"/>
</dbReference>